<evidence type="ECO:0000256" key="3">
    <source>
        <dbReference type="ARBA" id="ARBA00022679"/>
    </source>
</evidence>
<reference evidence="16 17" key="1">
    <citation type="submission" date="2024-09" db="EMBL/GenBank/DDBJ databases">
        <title>Chromosome-scale assembly of Riccia sorocarpa.</title>
        <authorList>
            <person name="Paukszto L."/>
        </authorList>
    </citation>
    <scope>NUCLEOTIDE SEQUENCE [LARGE SCALE GENOMIC DNA]</scope>
    <source>
        <strain evidence="16">LP-2024</strain>
        <tissue evidence="16">Aerial parts of the thallus</tissue>
    </source>
</reference>
<keyword evidence="17" id="KW-1185">Reference proteome</keyword>
<dbReference type="InterPro" id="IPR018097">
    <property type="entry name" value="EGF_Ca-bd_CS"/>
</dbReference>
<dbReference type="Proteomes" id="UP001633002">
    <property type="component" value="Unassembled WGS sequence"/>
</dbReference>
<sequence>MVKHGRQLLLFAMYVYVVVAVYGLVLAGRKGTDRSELKPLVYQRTDIRNLWKGISKSEGSSVQSTCRRICGNVSIPYPFGLSQECAFSSYFVLNCTSNLGVNLTAEGEGPWPLLTVGSGHTDSVSWDGEKYTSTEDAYYAFQVQEIGTGSLIINTTAIKAMSCGGDSDIFGNASISLDPESPFAISGSNLFFVYGCRSVGSFDARPFDARPGVNSECGPISCANLARVGDFCFPYDCCAQSVPISSNISLQGGGIAFRGMERCGFSSILYPDSYRSFEDGRGNFGAGNYGLEILWYLSLDTSGDSNFNCSVAEKDAVTYECASDADCKDVGHSLPGYYCNCSRAGYKGDGYKKGTGCEDIDECAGANSCTQDATCDNNLGGYECHCPPNKTGNGRNRTLDPNGTGCTWINRCEEVCPKATRCSFDQDTGSYNCSCQGGFVGNGFGKDGCKPKSNSATIIGVSVAGVVFLIINGLLLWFLYRRRQHAYEFAVFSCKELLDELAKHEGAKYCKVFSLDELQEATSNFSDDQKLGAGGFGTVFVGTLKDGTRVAVKKADQTVGETRNEAKQFVNEIIILSQVNHRHLVRLLGCCLETLVPILVYEFVLNGDLEEHILTNLRNNHDSKVSKHPPLNWNQRLKIAVETAEALNYLHWGTTPPIHHQDVKCANILLDENYNVKVADFGISKLAYVDAREAVTRALGGTPGYLDPDFFDRGELTDKSDVFSFGVVLLVLLTGQKPVDLSRPPHDQNLGVRCARLAAEGLLMANLDPELAPALEDPDTVEVIHSVAKVALRCAKRYTDERPNMKEVLAKLQSIERTPSVKKTTSLKTREPQENQSLILSQDALTLWNSLSQTNSQTNSLQFNWSYPGDSHQAGVSSIEMGNREQEIGPR</sequence>
<accession>A0ABD3GN70</accession>
<dbReference type="PROSITE" id="PS50026">
    <property type="entry name" value="EGF_3"/>
    <property type="match status" value="2"/>
</dbReference>
<feature type="domain" description="EGF-like" evidence="15">
    <location>
        <begin position="359"/>
        <end position="396"/>
    </location>
</feature>
<feature type="domain" description="EGF-like" evidence="15">
    <location>
        <begin position="408"/>
        <end position="445"/>
    </location>
</feature>
<dbReference type="GO" id="GO:0004674">
    <property type="term" value="F:protein serine/threonine kinase activity"/>
    <property type="evidence" value="ECO:0007669"/>
    <property type="project" value="UniProtKB-KW"/>
</dbReference>
<feature type="compositionally biased region" description="Basic and acidic residues" evidence="12">
    <location>
        <begin position="882"/>
        <end position="891"/>
    </location>
</feature>
<evidence type="ECO:0000256" key="6">
    <source>
        <dbReference type="ARBA" id="ARBA00022741"/>
    </source>
</evidence>
<dbReference type="InterPro" id="IPR001245">
    <property type="entry name" value="Ser-Thr/Tyr_kinase_cat_dom"/>
</dbReference>
<evidence type="ECO:0000259" key="14">
    <source>
        <dbReference type="PROSITE" id="PS50011"/>
    </source>
</evidence>
<evidence type="ECO:0000256" key="10">
    <source>
        <dbReference type="PROSITE-ProRule" id="PRU00076"/>
    </source>
</evidence>
<dbReference type="InterPro" id="IPR008271">
    <property type="entry name" value="Ser/Thr_kinase_AS"/>
</dbReference>
<dbReference type="SUPFAM" id="SSF57196">
    <property type="entry name" value="EGF/Laminin"/>
    <property type="match status" value="1"/>
</dbReference>
<evidence type="ECO:0000256" key="2">
    <source>
        <dbReference type="ARBA" id="ARBA00022536"/>
    </source>
</evidence>
<feature type="transmembrane region" description="Helical" evidence="13">
    <location>
        <begin position="7"/>
        <end position="28"/>
    </location>
</feature>
<dbReference type="InterPro" id="IPR000152">
    <property type="entry name" value="EGF-type_Asp/Asn_hydroxyl_site"/>
</dbReference>
<keyword evidence="1" id="KW-0723">Serine/threonine-protein kinase</keyword>
<evidence type="ECO:0000256" key="12">
    <source>
        <dbReference type="SAM" id="MobiDB-lite"/>
    </source>
</evidence>
<dbReference type="PROSITE" id="PS00010">
    <property type="entry name" value="ASX_HYDROXYL"/>
    <property type="match status" value="1"/>
</dbReference>
<evidence type="ECO:0000313" key="17">
    <source>
        <dbReference type="Proteomes" id="UP001633002"/>
    </source>
</evidence>
<dbReference type="AlphaFoldDB" id="A0ABD3GN70"/>
<dbReference type="Gene3D" id="2.10.25.10">
    <property type="entry name" value="Laminin"/>
    <property type="match status" value="1"/>
</dbReference>
<evidence type="ECO:0000259" key="15">
    <source>
        <dbReference type="PROSITE" id="PS50026"/>
    </source>
</evidence>
<keyword evidence="13" id="KW-0812">Transmembrane</keyword>
<dbReference type="Gene3D" id="3.30.200.20">
    <property type="entry name" value="Phosphorylase Kinase, domain 1"/>
    <property type="match status" value="1"/>
</dbReference>
<dbReference type="InterPro" id="IPR049883">
    <property type="entry name" value="NOTCH1_EGF-like"/>
</dbReference>
<feature type="region of interest" description="Disordered" evidence="12">
    <location>
        <begin position="872"/>
        <end position="891"/>
    </location>
</feature>
<dbReference type="Pfam" id="PF07645">
    <property type="entry name" value="EGF_CA"/>
    <property type="match status" value="1"/>
</dbReference>
<comment type="caution">
    <text evidence="16">The sequence shown here is derived from an EMBL/GenBank/DDBJ whole genome shotgun (WGS) entry which is preliminary data.</text>
</comment>
<dbReference type="CDD" id="cd14066">
    <property type="entry name" value="STKc_IRAK"/>
    <property type="match status" value="1"/>
</dbReference>
<keyword evidence="9 10" id="KW-1015">Disulfide bond</keyword>
<evidence type="ECO:0000313" key="16">
    <source>
        <dbReference type="EMBL" id="KAL3680673.1"/>
    </source>
</evidence>
<keyword evidence="7" id="KW-0418">Kinase</keyword>
<evidence type="ECO:0000256" key="11">
    <source>
        <dbReference type="PROSITE-ProRule" id="PRU10141"/>
    </source>
</evidence>
<evidence type="ECO:0000256" key="1">
    <source>
        <dbReference type="ARBA" id="ARBA00022527"/>
    </source>
</evidence>
<dbReference type="GO" id="GO:0005524">
    <property type="term" value="F:ATP binding"/>
    <property type="evidence" value="ECO:0007669"/>
    <property type="project" value="UniProtKB-UniRule"/>
</dbReference>
<dbReference type="SMART" id="SM00179">
    <property type="entry name" value="EGF_CA"/>
    <property type="match status" value="1"/>
</dbReference>
<feature type="domain" description="Protein kinase" evidence="14">
    <location>
        <begin position="525"/>
        <end position="821"/>
    </location>
</feature>
<keyword evidence="3" id="KW-0808">Transferase</keyword>
<dbReference type="EMBL" id="JBJQOH010000007">
    <property type="protein sequence ID" value="KAL3680673.1"/>
    <property type="molecule type" value="Genomic_DNA"/>
</dbReference>
<proteinExistence type="predicted"/>
<organism evidence="16 17">
    <name type="scientific">Riccia sorocarpa</name>
    <dbReference type="NCBI Taxonomy" id="122646"/>
    <lineage>
        <taxon>Eukaryota</taxon>
        <taxon>Viridiplantae</taxon>
        <taxon>Streptophyta</taxon>
        <taxon>Embryophyta</taxon>
        <taxon>Marchantiophyta</taxon>
        <taxon>Marchantiopsida</taxon>
        <taxon>Marchantiidae</taxon>
        <taxon>Marchantiales</taxon>
        <taxon>Ricciaceae</taxon>
        <taxon>Riccia</taxon>
    </lineage>
</organism>
<dbReference type="InterPro" id="IPR001881">
    <property type="entry name" value="EGF-like_Ca-bd_dom"/>
</dbReference>
<keyword evidence="5" id="KW-0677">Repeat</keyword>
<dbReference type="FunFam" id="2.10.25.10:FF:000038">
    <property type="entry name" value="Fibrillin 2"/>
    <property type="match status" value="1"/>
</dbReference>
<keyword evidence="6 11" id="KW-0547">Nucleotide-binding</keyword>
<keyword evidence="13" id="KW-0472">Membrane</keyword>
<evidence type="ECO:0000256" key="8">
    <source>
        <dbReference type="ARBA" id="ARBA00022840"/>
    </source>
</evidence>
<evidence type="ECO:0000256" key="4">
    <source>
        <dbReference type="ARBA" id="ARBA00022729"/>
    </source>
</evidence>
<keyword evidence="4" id="KW-0732">Signal</keyword>
<dbReference type="SMART" id="SM00220">
    <property type="entry name" value="S_TKc"/>
    <property type="match status" value="1"/>
</dbReference>
<dbReference type="SUPFAM" id="SSF56112">
    <property type="entry name" value="Protein kinase-like (PK-like)"/>
    <property type="match status" value="1"/>
</dbReference>
<evidence type="ECO:0000256" key="13">
    <source>
        <dbReference type="SAM" id="Phobius"/>
    </source>
</evidence>
<dbReference type="PROSITE" id="PS00107">
    <property type="entry name" value="PROTEIN_KINASE_ATP"/>
    <property type="match status" value="1"/>
</dbReference>
<dbReference type="PANTHER" id="PTHR46008">
    <property type="entry name" value="LEAF RUST 10 DISEASE-RESISTANCE LOCUS RECEPTOR-LIKE PROTEIN KINASE-LIKE 1.4"/>
    <property type="match status" value="1"/>
</dbReference>
<protein>
    <submittedName>
        <fullName evidence="16">Uncharacterized protein</fullName>
    </submittedName>
</protein>
<dbReference type="InterPro" id="IPR017441">
    <property type="entry name" value="Protein_kinase_ATP_BS"/>
</dbReference>
<dbReference type="Pfam" id="PF07714">
    <property type="entry name" value="PK_Tyr_Ser-Thr"/>
    <property type="match status" value="1"/>
</dbReference>
<evidence type="ECO:0000256" key="7">
    <source>
        <dbReference type="ARBA" id="ARBA00022777"/>
    </source>
</evidence>
<keyword evidence="8 11" id="KW-0067">ATP-binding</keyword>
<keyword evidence="13" id="KW-1133">Transmembrane helix</keyword>
<dbReference type="PROSITE" id="PS01187">
    <property type="entry name" value="EGF_CA"/>
    <property type="match status" value="1"/>
</dbReference>
<dbReference type="InterPro" id="IPR011009">
    <property type="entry name" value="Kinase-like_dom_sf"/>
</dbReference>
<dbReference type="InterPro" id="IPR000742">
    <property type="entry name" value="EGF"/>
</dbReference>
<dbReference type="PROSITE" id="PS50011">
    <property type="entry name" value="PROTEIN_KINASE_DOM"/>
    <property type="match status" value="1"/>
</dbReference>
<dbReference type="Gene3D" id="1.10.510.10">
    <property type="entry name" value="Transferase(Phosphotransferase) domain 1"/>
    <property type="match status" value="1"/>
</dbReference>
<dbReference type="FunFam" id="3.30.200.20:FF:000162">
    <property type="entry name" value="Adenine nucleotide alpha hydrolase-like domain kinase"/>
    <property type="match status" value="1"/>
</dbReference>
<dbReference type="InterPro" id="IPR000719">
    <property type="entry name" value="Prot_kinase_dom"/>
</dbReference>
<dbReference type="PROSITE" id="PS00108">
    <property type="entry name" value="PROTEIN_KINASE_ST"/>
    <property type="match status" value="1"/>
</dbReference>
<feature type="disulfide bond" evidence="10">
    <location>
        <begin position="416"/>
        <end position="433"/>
    </location>
</feature>
<feature type="disulfide bond" evidence="10">
    <location>
        <begin position="412"/>
        <end position="422"/>
    </location>
</feature>
<dbReference type="CDD" id="cd00054">
    <property type="entry name" value="EGF_CA"/>
    <property type="match status" value="1"/>
</dbReference>
<dbReference type="SMART" id="SM00181">
    <property type="entry name" value="EGF"/>
    <property type="match status" value="3"/>
</dbReference>
<feature type="transmembrane region" description="Helical" evidence="13">
    <location>
        <begin position="458"/>
        <end position="480"/>
    </location>
</feature>
<evidence type="ECO:0000256" key="9">
    <source>
        <dbReference type="ARBA" id="ARBA00023157"/>
    </source>
</evidence>
<gene>
    <name evidence="16" type="ORF">R1sor_023629</name>
</gene>
<comment type="caution">
    <text evidence="10">Lacks conserved residue(s) required for the propagation of feature annotation.</text>
</comment>
<feature type="binding site" evidence="11">
    <location>
        <position position="554"/>
    </location>
    <ligand>
        <name>ATP</name>
        <dbReference type="ChEBI" id="CHEBI:30616"/>
    </ligand>
</feature>
<evidence type="ECO:0000256" key="5">
    <source>
        <dbReference type="ARBA" id="ARBA00022737"/>
    </source>
</evidence>
<name>A0ABD3GN70_9MARC</name>
<dbReference type="PANTHER" id="PTHR46008:SF48">
    <property type="entry name" value="PROTEIN KINASE DOMAIN-CONTAINING PROTEIN"/>
    <property type="match status" value="1"/>
</dbReference>
<keyword evidence="2 10" id="KW-0245">EGF-like domain</keyword>